<name>X1RTI6_9ZZZZ</name>
<gene>
    <name evidence="1" type="ORF">S12H4_10912</name>
</gene>
<evidence type="ECO:0000313" key="1">
    <source>
        <dbReference type="EMBL" id="GAI66495.1"/>
    </source>
</evidence>
<organism evidence="1">
    <name type="scientific">marine sediment metagenome</name>
    <dbReference type="NCBI Taxonomy" id="412755"/>
    <lineage>
        <taxon>unclassified sequences</taxon>
        <taxon>metagenomes</taxon>
        <taxon>ecological metagenomes</taxon>
    </lineage>
</organism>
<sequence length="30" mass="3284">LLVTDTGGIVEWKSSSVDPIITINMEAYCK</sequence>
<proteinExistence type="predicted"/>
<dbReference type="AlphaFoldDB" id="X1RTI6"/>
<comment type="caution">
    <text evidence="1">The sequence shown here is derived from an EMBL/GenBank/DDBJ whole genome shotgun (WGS) entry which is preliminary data.</text>
</comment>
<dbReference type="EMBL" id="BARW01004780">
    <property type="protein sequence ID" value="GAI66495.1"/>
    <property type="molecule type" value="Genomic_DNA"/>
</dbReference>
<accession>X1RTI6</accession>
<feature type="non-terminal residue" evidence="1">
    <location>
        <position position="1"/>
    </location>
</feature>
<reference evidence="1" key="1">
    <citation type="journal article" date="2014" name="Front. Microbiol.">
        <title>High frequency of phylogenetically diverse reductive dehalogenase-homologous genes in deep subseafloor sedimentary metagenomes.</title>
        <authorList>
            <person name="Kawai M."/>
            <person name="Futagami T."/>
            <person name="Toyoda A."/>
            <person name="Takaki Y."/>
            <person name="Nishi S."/>
            <person name="Hori S."/>
            <person name="Arai W."/>
            <person name="Tsubouchi T."/>
            <person name="Morono Y."/>
            <person name="Uchiyama I."/>
            <person name="Ito T."/>
            <person name="Fujiyama A."/>
            <person name="Inagaki F."/>
            <person name="Takami H."/>
        </authorList>
    </citation>
    <scope>NUCLEOTIDE SEQUENCE</scope>
    <source>
        <strain evidence="1">Expedition CK06-06</strain>
    </source>
</reference>
<protein>
    <submittedName>
        <fullName evidence="1">Uncharacterized protein</fullName>
    </submittedName>
</protein>